<keyword evidence="3" id="KW-1185">Reference proteome</keyword>
<sequence length="121" mass="13655">MEIAGAGNRKCTKTQCWKKPGFGSENAGAWQNFITTLTNVANRVPRNGFPNYETVRTGTTGGEMGKELRAAHICMFFLDNDATRRDYRGVEREKRNRVAKGGRRSFQRRKGQRAIKSVGEK</sequence>
<dbReference type="EMBL" id="AXCM01009097">
    <property type="status" value="NOT_ANNOTATED_CDS"/>
    <property type="molecule type" value="Genomic_DNA"/>
</dbReference>
<accession>A0A182MRV0</accession>
<dbReference type="Proteomes" id="UP000075883">
    <property type="component" value="Unassembled WGS sequence"/>
</dbReference>
<proteinExistence type="predicted"/>
<protein>
    <submittedName>
        <fullName evidence="2">Uncharacterized protein</fullName>
    </submittedName>
</protein>
<feature type="region of interest" description="Disordered" evidence="1">
    <location>
        <begin position="91"/>
        <end position="121"/>
    </location>
</feature>
<name>A0A182MRV0_9DIPT</name>
<dbReference type="VEuPathDB" id="VectorBase:ACUA024761"/>
<evidence type="ECO:0000313" key="3">
    <source>
        <dbReference type="Proteomes" id="UP000075883"/>
    </source>
</evidence>
<organism evidence="2 3">
    <name type="scientific">Anopheles culicifacies</name>
    <dbReference type="NCBI Taxonomy" id="139723"/>
    <lineage>
        <taxon>Eukaryota</taxon>
        <taxon>Metazoa</taxon>
        <taxon>Ecdysozoa</taxon>
        <taxon>Arthropoda</taxon>
        <taxon>Hexapoda</taxon>
        <taxon>Insecta</taxon>
        <taxon>Pterygota</taxon>
        <taxon>Neoptera</taxon>
        <taxon>Endopterygota</taxon>
        <taxon>Diptera</taxon>
        <taxon>Nematocera</taxon>
        <taxon>Culicoidea</taxon>
        <taxon>Culicidae</taxon>
        <taxon>Anophelinae</taxon>
        <taxon>Anopheles</taxon>
        <taxon>culicifacies species complex</taxon>
    </lineage>
</organism>
<reference evidence="2" key="2">
    <citation type="submission" date="2020-05" db="UniProtKB">
        <authorList>
            <consortium name="EnsemblMetazoa"/>
        </authorList>
    </citation>
    <scope>IDENTIFICATION</scope>
    <source>
        <strain evidence="2">A-37</strain>
    </source>
</reference>
<dbReference type="AlphaFoldDB" id="A0A182MRV0"/>
<evidence type="ECO:0000256" key="1">
    <source>
        <dbReference type="SAM" id="MobiDB-lite"/>
    </source>
</evidence>
<dbReference type="EnsemblMetazoa" id="ACUA024761-RA">
    <property type="protein sequence ID" value="ACUA024761-PA"/>
    <property type="gene ID" value="ACUA024761"/>
</dbReference>
<feature type="compositionally biased region" description="Basic residues" evidence="1">
    <location>
        <begin position="97"/>
        <end position="113"/>
    </location>
</feature>
<reference evidence="3" key="1">
    <citation type="submission" date="2013-09" db="EMBL/GenBank/DDBJ databases">
        <title>The Genome Sequence of Anopheles culicifacies species A.</title>
        <authorList>
            <consortium name="The Broad Institute Genomics Platform"/>
            <person name="Neafsey D.E."/>
            <person name="Besansky N."/>
            <person name="Howell P."/>
            <person name="Walton C."/>
            <person name="Young S.K."/>
            <person name="Zeng Q."/>
            <person name="Gargeya S."/>
            <person name="Fitzgerald M."/>
            <person name="Haas B."/>
            <person name="Abouelleil A."/>
            <person name="Allen A.W."/>
            <person name="Alvarado L."/>
            <person name="Arachchi H.M."/>
            <person name="Berlin A.M."/>
            <person name="Chapman S.B."/>
            <person name="Gainer-Dewar J."/>
            <person name="Goldberg J."/>
            <person name="Griggs A."/>
            <person name="Gujja S."/>
            <person name="Hansen M."/>
            <person name="Howarth C."/>
            <person name="Imamovic A."/>
            <person name="Ireland A."/>
            <person name="Larimer J."/>
            <person name="McCowan C."/>
            <person name="Murphy C."/>
            <person name="Pearson M."/>
            <person name="Poon T.W."/>
            <person name="Priest M."/>
            <person name="Roberts A."/>
            <person name="Saif S."/>
            <person name="Shea T."/>
            <person name="Sisk P."/>
            <person name="Sykes S."/>
            <person name="Wortman J."/>
            <person name="Nusbaum C."/>
            <person name="Birren B."/>
        </authorList>
    </citation>
    <scope>NUCLEOTIDE SEQUENCE [LARGE SCALE GENOMIC DNA]</scope>
    <source>
        <strain evidence="3">A-37</strain>
    </source>
</reference>
<evidence type="ECO:0000313" key="2">
    <source>
        <dbReference type="EnsemblMetazoa" id="ACUA024761-PA"/>
    </source>
</evidence>